<dbReference type="RefSeq" id="WP_022936024.1">
    <property type="nucleotide sequence ID" value="NZ_LR214940.1"/>
</dbReference>
<evidence type="ECO:0000313" key="3">
    <source>
        <dbReference type="EMBL" id="VEU55723.1"/>
    </source>
</evidence>
<keyword evidence="3" id="KW-0378">Hydrolase</keyword>
<evidence type="ECO:0000256" key="1">
    <source>
        <dbReference type="ARBA" id="ARBA00001946"/>
    </source>
</evidence>
<dbReference type="EC" id="3.1.3.-" evidence="3"/>
<dbReference type="PANTHER" id="PTHR10000">
    <property type="entry name" value="PHOSPHOSERINE PHOSPHATASE"/>
    <property type="match status" value="1"/>
</dbReference>
<evidence type="ECO:0000256" key="2">
    <source>
        <dbReference type="ARBA" id="ARBA00034778"/>
    </source>
</evidence>
<dbReference type="NCBIfam" id="TIGR00099">
    <property type="entry name" value="Cof-subfamily"/>
    <property type="match status" value="1"/>
</dbReference>
<dbReference type="PANTHER" id="PTHR10000:SF8">
    <property type="entry name" value="HAD SUPERFAMILY HYDROLASE-LIKE, TYPE 3"/>
    <property type="match status" value="1"/>
</dbReference>
<comment type="cofactor">
    <cofactor evidence="1">
        <name>Mg(2+)</name>
        <dbReference type="ChEBI" id="CHEBI:18420"/>
    </cofactor>
</comment>
<gene>
    <name evidence="3" type="primary">ywpJ_2</name>
    <name evidence="3" type="ORF">NCTC10112_00381</name>
</gene>
<dbReference type="OrthoDB" id="399923at2"/>
<dbReference type="Pfam" id="PF08282">
    <property type="entry name" value="Hydrolase_3"/>
    <property type="match status" value="1"/>
</dbReference>
<dbReference type="SUPFAM" id="SSF56784">
    <property type="entry name" value="HAD-like"/>
    <property type="match status" value="1"/>
</dbReference>
<dbReference type="NCBIfam" id="TIGR01484">
    <property type="entry name" value="HAD-SF-IIB"/>
    <property type="match status" value="1"/>
</dbReference>
<dbReference type="InterPro" id="IPR006379">
    <property type="entry name" value="HAD-SF_hydro_IIB"/>
</dbReference>
<keyword evidence="4" id="KW-1185">Reference proteome</keyword>
<protein>
    <submittedName>
        <fullName evidence="3">COF family HAD hydrolase protein</fullName>
        <ecNumber evidence="3">3.1.3.-</ecNumber>
    </submittedName>
</protein>
<dbReference type="GO" id="GO:0016791">
    <property type="term" value="F:phosphatase activity"/>
    <property type="evidence" value="ECO:0007669"/>
    <property type="project" value="TreeGrafter"/>
</dbReference>
<dbReference type="Proteomes" id="UP000290482">
    <property type="component" value="Chromosome"/>
</dbReference>
<dbReference type="AlphaFoldDB" id="A0A448ZX86"/>
<evidence type="ECO:0000313" key="4">
    <source>
        <dbReference type="Proteomes" id="UP000290482"/>
    </source>
</evidence>
<dbReference type="KEGG" id="mob:NCTC10112_00381"/>
<sequence>MQTHYNFKIYFLDMDGTFVDKPEELPEGKLGISQENLDTVSKLAKSKPVIISTGRSNSDYLLRVAKLINAPYCVCQNGSLIVDSNNKQLQKIEIDEHSTQELIKYMQSRNLFYTMDEGGVIYYGKNYNCDFERPWVKLLKKVPYKDMPKIKKACKFLCYGVDKDGINQIIEELKVKLPHLTFHKVSYGYSIEITSDKASKGKGNAFVANLLNIDPKECVHIGDTGNDTNALPEIGSFIAMGNATDEVKSFAMKIAPDFRNAGLAKLIKELENM</sequence>
<dbReference type="InterPro" id="IPR036412">
    <property type="entry name" value="HAD-like_sf"/>
</dbReference>
<dbReference type="GO" id="GO:0005829">
    <property type="term" value="C:cytosol"/>
    <property type="evidence" value="ECO:0007669"/>
    <property type="project" value="TreeGrafter"/>
</dbReference>
<comment type="similarity">
    <text evidence="2">Belongs to the HAD-like hydrolase superfamily. Cof family.</text>
</comment>
<organism evidence="3 4">
    <name type="scientific">Metamycoplasma orale</name>
    <name type="common">Mycoplasma orale</name>
    <dbReference type="NCBI Taxonomy" id="2121"/>
    <lineage>
        <taxon>Bacteria</taxon>
        <taxon>Bacillati</taxon>
        <taxon>Mycoplasmatota</taxon>
        <taxon>Mycoplasmoidales</taxon>
        <taxon>Metamycoplasmataceae</taxon>
        <taxon>Metamycoplasma</taxon>
    </lineage>
</organism>
<name>A0A448ZX86_METOS</name>
<reference evidence="3 4" key="1">
    <citation type="submission" date="2019-01" db="EMBL/GenBank/DDBJ databases">
        <authorList>
            <consortium name="Pathogen Informatics"/>
        </authorList>
    </citation>
    <scope>NUCLEOTIDE SEQUENCE [LARGE SCALE GENOMIC DNA]</scope>
    <source>
        <strain evidence="3 4">NCTC10112</strain>
    </source>
</reference>
<dbReference type="InterPro" id="IPR000150">
    <property type="entry name" value="Cof"/>
</dbReference>
<proteinExistence type="inferred from homology"/>
<dbReference type="InterPro" id="IPR023214">
    <property type="entry name" value="HAD_sf"/>
</dbReference>
<dbReference type="Gene3D" id="3.30.1240.10">
    <property type="match status" value="1"/>
</dbReference>
<dbReference type="Gene3D" id="3.40.50.1000">
    <property type="entry name" value="HAD superfamily/HAD-like"/>
    <property type="match status" value="1"/>
</dbReference>
<accession>A0A448ZX86</accession>
<dbReference type="EMBL" id="LR214940">
    <property type="protein sequence ID" value="VEU55723.1"/>
    <property type="molecule type" value="Genomic_DNA"/>
</dbReference>
<dbReference type="GO" id="GO:0000287">
    <property type="term" value="F:magnesium ion binding"/>
    <property type="evidence" value="ECO:0007669"/>
    <property type="project" value="TreeGrafter"/>
</dbReference>